<dbReference type="EMBL" id="JAUDCK010000009">
    <property type="protein sequence ID" value="MDM8195490.1"/>
    <property type="molecule type" value="Genomic_DNA"/>
</dbReference>
<dbReference type="Proteomes" id="UP001529275">
    <property type="component" value="Unassembled WGS sequence"/>
</dbReference>
<keyword evidence="3" id="KW-1185">Reference proteome</keyword>
<comment type="caution">
    <text evidence="2">The sequence shown here is derived from an EMBL/GenBank/DDBJ whole genome shotgun (WGS) entry which is preliminary data.</text>
</comment>
<proteinExistence type="predicted"/>
<dbReference type="RefSeq" id="WP_289527424.1">
    <property type="nucleotide sequence ID" value="NZ_JAUDCK010000009.1"/>
</dbReference>
<evidence type="ECO:0000313" key="3">
    <source>
        <dbReference type="Proteomes" id="UP001529275"/>
    </source>
</evidence>
<keyword evidence="1" id="KW-1133">Transmembrane helix</keyword>
<sequence>MEEMIREIVYICVMFIGIVLYEVMSDKCLVCILDKPLFPDLFKKEWKREVIQDWLAVLFLFVFPGLFLSFGIAYIKIAILGIIVVYESKTLRRLKISQYVADKHFFKREEE</sequence>
<name>A0ABT7UH68_9FIRM</name>
<organism evidence="2 3">
    <name type="scientific">Massilimicrobiota timonensis</name>
    <dbReference type="NCBI Taxonomy" id="1776392"/>
    <lineage>
        <taxon>Bacteria</taxon>
        <taxon>Bacillati</taxon>
        <taxon>Bacillota</taxon>
        <taxon>Erysipelotrichia</taxon>
        <taxon>Erysipelotrichales</taxon>
        <taxon>Erysipelotrichaceae</taxon>
        <taxon>Massilimicrobiota</taxon>
    </lineage>
</organism>
<feature type="transmembrane region" description="Helical" evidence="1">
    <location>
        <begin position="7"/>
        <end position="24"/>
    </location>
</feature>
<protein>
    <recommendedName>
        <fullName evidence="4">DUF3784 domain-containing protein</fullName>
    </recommendedName>
</protein>
<gene>
    <name evidence="2" type="ORF">QUV98_04045</name>
</gene>
<evidence type="ECO:0000313" key="2">
    <source>
        <dbReference type="EMBL" id="MDM8195490.1"/>
    </source>
</evidence>
<feature type="transmembrane region" description="Helical" evidence="1">
    <location>
        <begin position="54"/>
        <end position="86"/>
    </location>
</feature>
<accession>A0ABT7UH68</accession>
<evidence type="ECO:0008006" key="4">
    <source>
        <dbReference type="Google" id="ProtNLM"/>
    </source>
</evidence>
<reference evidence="3" key="1">
    <citation type="submission" date="2023-06" db="EMBL/GenBank/DDBJ databases">
        <title>Identification and characterization of horizontal gene transfer across gut microbiota members of farm animals based on homology search.</title>
        <authorList>
            <person name="Zeman M."/>
            <person name="Kubasova T."/>
            <person name="Jahodarova E."/>
            <person name="Nykrynova M."/>
            <person name="Rychlik I."/>
        </authorList>
    </citation>
    <scope>NUCLEOTIDE SEQUENCE [LARGE SCALE GENOMIC DNA]</scope>
    <source>
        <strain evidence="3">ET341</strain>
    </source>
</reference>
<evidence type="ECO:0000256" key="1">
    <source>
        <dbReference type="SAM" id="Phobius"/>
    </source>
</evidence>
<keyword evidence="1" id="KW-0812">Transmembrane</keyword>
<keyword evidence="1" id="KW-0472">Membrane</keyword>